<feature type="region of interest" description="Disordered" evidence="1">
    <location>
        <begin position="1"/>
        <end position="33"/>
    </location>
</feature>
<organism evidence="2 3">
    <name type="scientific">Blastococcus tunisiensis</name>
    <dbReference type="NCBI Taxonomy" id="1798228"/>
    <lineage>
        <taxon>Bacteria</taxon>
        <taxon>Bacillati</taxon>
        <taxon>Actinomycetota</taxon>
        <taxon>Actinomycetes</taxon>
        <taxon>Geodermatophilales</taxon>
        <taxon>Geodermatophilaceae</taxon>
        <taxon>Blastococcus</taxon>
    </lineage>
</organism>
<reference evidence="3" key="1">
    <citation type="submission" date="2016-10" db="EMBL/GenBank/DDBJ databases">
        <authorList>
            <person name="Varghese N."/>
            <person name="Submissions S."/>
        </authorList>
    </citation>
    <scope>NUCLEOTIDE SEQUENCE [LARGE SCALE GENOMIC DNA]</scope>
    <source>
        <strain evidence="3">DSM 46838</strain>
    </source>
</reference>
<evidence type="ECO:0000256" key="1">
    <source>
        <dbReference type="SAM" id="MobiDB-lite"/>
    </source>
</evidence>
<keyword evidence="3" id="KW-1185">Reference proteome</keyword>
<name>A0A1I2GE84_9ACTN</name>
<protein>
    <submittedName>
        <fullName evidence="2">Uncharacterized protein</fullName>
    </submittedName>
</protein>
<sequence>MTSVRPTLSDDHGDRFPGAVRPHTGTPTPGAGERLVRMHSAYLTKVNSLVEAGRDDLVPELSETFTAESAGLRSPGRRGAGHAPGTRRPARLRRLTRTSLQRFAR</sequence>
<feature type="region of interest" description="Disordered" evidence="1">
    <location>
        <begin position="66"/>
        <end position="105"/>
    </location>
</feature>
<dbReference type="RefSeq" id="WP_092199181.1">
    <property type="nucleotide sequence ID" value="NZ_FOND01000009.1"/>
</dbReference>
<dbReference type="EMBL" id="FOND01000009">
    <property type="protein sequence ID" value="SFF15217.1"/>
    <property type="molecule type" value="Genomic_DNA"/>
</dbReference>
<dbReference type="AlphaFoldDB" id="A0A1I2GE84"/>
<accession>A0A1I2GE84</accession>
<evidence type="ECO:0000313" key="3">
    <source>
        <dbReference type="Proteomes" id="UP000198589"/>
    </source>
</evidence>
<proteinExistence type="predicted"/>
<dbReference type="Proteomes" id="UP000198589">
    <property type="component" value="Unassembled WGS sequence"/>
</dbReference>
<gene>
    <name evidence="2" type="ORF">SAMN05216574_109124</name>
</gene>
<dbReference type="OrthoDB" id="5191083at2"/>
<evidence type="ECO:0000313" key="2">
    <source>
        <dbReference type="EMBL" id="SFF15217.1"/>
    </source>
</evidence>